<dbReference type="Gene3D" id="3.90.960.10">
    <property type="entry name" value="YbaK/aminoacyl-tRNA synthetase-associated domain"/>
    <property type="match status" value="1"/>
</dbReference>
<dbReference type="SUPFAM" id="SSF55826">
    <property type="entry name" value="YbaK/ProRS associated domain"/>
    <property type="match status" value="1"/>
</dbReference>
<dbReference type="GO" id="GO:0005524">
    <property type="term" value="F:ATP binding"/>
    <property type="evidence" value="ECO:0007669"/>
    <property type="project" value="UniProtKB-UniRule"/>
</dbReference>
<comment type="subcellular location">
    <subcellularLocation>
        <location evidence="1 10">Cytoplasm</location>
    </subcellularLocation>
</comment>
<evidence type="ECO:0000256" key="2">
    <source>
        <dbReference type="ARBA" id="ARBA00011738"/>
    </source>
</evidence>
<dbReference type="EMBL" id="LYPA01000064">
    <property type="protein sequence ID" value="OBR64920.1"/>
    <property type="molecule type" value="Genomic_DNA"/>
</dbReference>
<dbReference type="GO" id="GO:0016740">
    <property type="term" value="F:transferase activity"/>
    <property type="evidence" value="ECO:0007669"/>
    <property type="project" value="UniProtKB-ARBA"/>
</dbReference>
<comment type="caution">
    <text evidence="12">The sequence shown here is derived from an EMBL/GenBank/DDBJ whole genome shotgun (WGS) entry which is preliminary data.</text>
</comment>
<dbReference type="InterPro" id="IPR023717">
    <property type="entry name" value="Pro-tRNA-Synthase_IIa_type1"/>
</dbReference>
<evidence type="ECO:0000256" key="6">
    <source>
        <dbReference type="ARBA" id="ARBA00022840"/>
    </source>
</evidence>
<dbReference type="SUPFAM" id="SSF55681">
    <property type="entry name" value="Class II aaRS and biotin synthetases"/>
    <property type="match status" value="1"/>
</dbReference>
<dbReference type="InterPro" id="IPR036621">
    <property type="entry name" value="Anticodon-bd_dom_sf"/>
</dbReference>
<keyword evidence="5 10" id="KW-0547">Nucleotide-binding</keyword>
<protein>
    <recommendedName>
        <fullName evidence="10">Proline--tRNA ligase</fullName>
        <ecNumber evidence="10">6.1.1.15</ecNumber>
    </recommendedName>
    <alternativeName>
        <fullName evidence="10">Prolyl-tRNA synthetase</fullName>
        <shortName evidence="10">ProRS</shortName>
    </alternativeName>
</protein>
<comment type="similarity">
    <text evidence="10">Belongs to the class-II aminoacyl-tRNA synthetase family. ProS type 1 subfamily.</text>
</comment>
<dbReference type="InterPro" id="IPR004500">
    <property type="entry name" value="Pro-tRNA-synth_IIa_bac-type"/>
</dbReference>
<dbReference type="AlphaFoldDB" id="A0A1A5YHP6"/>
<evidence type="ECO:0000256" key="9">
    <source>
        <dbReference type="ARBA" id="ARBA00047671"/>
    </source>
</evidence>
<dbReference type="PROSITE" id="PS50862">
    <property type="entry name" value="AA_TRNA_LIGASE_II"/>
    <property type="match status" value="1"/>
</dbReference>
<dbReference type="InterPro" id="IPR002316">
    <property type="entry name" value="Pro-tRNA-ligase_IIa"/>
</dbReference>
<dbReference type="InterPro" id="IPR007214">
    <property type="entry name" value="YbaK/aa-tRNA-synth-assoc-dom"/>
</dbReference>
<dbReference type="InterPro" id="IPR036754">
    <property type="entry name" value="YbaK/aa-tRNA-synt-asso_dom_sf"/>
</dbReference>
<dbReference type="GO" id="GO:0140096">
    <property type="term" value="F:catalytic activity, acting on a protein"/>
    <property type="evidence" value="ECO:0007669"/>
    <property type="project" value="UniProtKB-ARBA"/>
</dbReference>
<dbReference type="GO" id="GO:0002161">
    <property type="term" value="F:aminoacyl-tRNA deacylase activity"/>
    <property type="evidence" value="ECO:0007669"/>
    <property type="project" value="InterPro"/>
</dbReference>
<dbReference type="CDD" id="cd04334">
    <property type="entry name" value="ProRS-INS"/>
    <property type="match status" value="1"/>
</dbReference>
<dbReference type="EC" id="6.1.1.15" evidence="10"/>
<dbReference type="PRINTS" id="PR01046">
    <property type="entry name" value="TRNASYNTHPRO"/>
</dbReference>
<gene>
    <name evidence="10" type="primary">proS</name>
    <name evidence="12" type="ORF">A7K91_04895</name>
</gene>
<keyword evidence="4 10" id="KW-0436">Ligase</keyword>
<dbReference type="GO" id="GO:0004827">
    <property type="term" value="F:proline-tRNA ligase activity"/>
    <property type="evidence" value="ECO:0007669"/>
    <property type="project" value="UniProtKB-UniRule"/>
</dbReference>
<dbReference type="Pfam" id="PF03129">
    <property type="entry name" value="HGTP_anticodon"/>
    <property type="match status" value="1"/>
</dbReference>
<dbReference type="InterPro" id="IPR044140">
    <property type="entry name" value="ProRS_anticodon_short"/>
</dbReference>
<keyword evidence="8 10" id="KW-0030">Aminoacyl-tRNA synthetase</keyword>
<dbReference type="GO" id="GO:0005829">
    <property type="term" value="C:cytosol"/>
    <property type="evidence" value="ECO:0007669"/>
    <property type="project" value="TreeGrafter"/>
</dbReference>
<comment type="domain">
    <text evidence="10">Consists of three domains: the N-terminal catalytic domain, the editing domain and the C-terminal anticodon-binding domain.</text>
</comment>
<evidence type="ECO:0000256" key="7">
    <source>
        <dbReference type="ARBA" id="ARBA00022917"/>
    </source>
</evidence>
<dbReference type="Gene3D" id="3.30.930.10">
    <property type="entry name" value="Bira Bifunctional Protein, Domain 2"/>
    <property type="match status" value="2"/>
</dbReference>
<evidence type="ECO:0000256" key="8">
    <source>
        <dbReference type="ARBA" id="ARBA00023146"/>
    </source>
</evidence>
<dbReference type="SUPFAM" id="SSF52954">
    <property type="entry name" value="Class II aaRS ABD-related"/>
    <property type="match status" value="1"/>
</dbReference>
<dbReference type="PANTHER" id="PTHR42753">
    <property type="entry name" value="MITOCHONDRIAL RIBOSOME PROTEIN L39/PROLYL-TRNA LIGASE FAMILY MEMBER"/>
    <property type="match status" value="1"/>
</dbReference>
<dbReference type="RefSeq" id="WP_068684088.1">
    <property type="nucleotide sequence ID" value="NZ_LYPA01000064.1"/>
</dbReference>
<sequence>MIHYQSKQLMPTLRETPAEAEALSHRLLLRGGMIRQLASGVYTYMPLGRRVLRKLENIIREELDAAGAQEVTMPVMQPADLWRQSGRYDDYGPELMRVKDRNNREFALGPTHEEVVTALIHGDVDSYKQLPLTLYQIGTKFRDEKRPRFGLLRGREFVMMDAYSFSEDMEGLDVSYEAMFQAYRAIFSRAGLNYLAVEADGGAIGDAGGTHEFMALADIGEDTVVTCSCCEYGANLEKASGRTPGKSGDGANNAREINGIADSRQRLHTPDASTIPELCGLLGIEPQEIIKTLIYEADGKPIAVLVRGDHEVNETKLQQAVGAVMVELAGADVTVAATSSAKGFAGPIGLNIPVYADEAVMAMENALVGAREKDWHLGGVRPGVDFQPLSVGDFRNVKEGEACPTCSRGKLVFRRGIEVGHVFKLGIKYSVPLNASFQDRGGRQSHYVMGCYGIGVSRLMAALVEQHGSETGIVWPREVAPYNVHLVVIAIADAEQRQLAEKLAKALSSANLDVLVDERNERPGVKLKDADLFGIPDRLIVGRSAAQGIIEWKVNGESREILWEKAVEEITLSNDKRK</sequence>
<dbReference type="Pfam" id="PF04073">
    <property type="entry name" value="tRNA_edit"/>
    <property type="match status" value="1"/>
</dbReference>
<accession>A0A1A5YHP6</accession>
<dbReference type="InterPro" id="IPR006195">
    <property type="entry name" value="aa-tRNA-synth_II"/>
</dbReference>
<dbReference type="Gene3D" id="3.40.50.800">
    <property type="entry name" value="Anticodon-binding domain"/>
    <property type="match status" value="1"/>
</dbReference>
<evidence type="ECO:0000256" key="10">
    <source>
        <dbReference type="HAMAP-Rule" id="MF_01569"/>
    </source>
</evidence>
<keyword evidence="7 10" id="KW-0648">Protein biosynthesis</keyword>
<feature type="domain" description="Aminoacyl-transfer RNA synthetases class-II family profile" evidence="11">
    <location>
        <begin position="35"/>
        <end position="476"/>
    </location>
</feature>
<evidence type="ECO:0000313" key="13">
    <source>
        <dbReference type="Proteomes" id="UP000092024"/>
    </source>
</evidence>
<evidence type="ECO:0000256" key="3">
    <source>
        <dbReference type="ARBA" id="ARBA00022490"/>
    </source>
</evidence>
<evidence type="ECO:0000256" key="4">
    <source>
        <dbReference type="ARBA" id="ARBA00022598"/>
    </source>
</evidence>
<dbReference type="STRING" id="1844972.A7K91_04895"/>
<keyword evidence="3 10" id="KW-0963">Cytoplasm</keyword>
<evidence type="ECO:0000313" key="12">
    <source>
        <dbReference type="EMBL" id="OBR64920.1"/>
    </source>
</evidence>
<comment type="catalytic activity">
    <reaction evidence="9 10">
        <text>tRNA(Pro) + L-proline + ATP = L-prolyl-tRNA(Pro) + AMP + diphosphate</text>
        <dbReference type="Rhea" id="RHEA:14305"/>
        <dbReference type="Rhea" id="RHEA-COMP:9700"/>
        <dbReference type="Rhea" id="RHEA-COMP:9702"/>
        <dbReference type="ChEBI" id="CHEBI:30616"/>
        <dbReference type="ChEBI" id="CHEBI:33019"/>
        <dbReference type="ChEBI" id="CHEBI:60039"/>
        <dbReference type="ChEBI" id="CHEBI:78442"/>
        <dbReference type="ChEBI" id="CHEBI:78532"/>
        <dbReference type="ChEBI" id="CHEBI:456215"/>
        <dbReference type="EC" id="6.1.1.15"/>
    </reaction>
</comment>
<reference evidence="12 13" key="1">
    <citation type="submission" date="2016-05" db="EMBL/GenBank/DDBJ databases">
        <title>Paenibacillus oryzae. sp. nov., isolated from the rice root.</title>
        <authorList>
            <person name="Zhang J."/>
            <person name="Zhang X."/>
        </authorList>
    </citation>
    <scope>NUCLEOTIDE SEQUENCE [LARGE SCALE GENOMIC DNA]</scope>
    <source>
        <strain evidence="12 13">1DrF-4</strain>
    </source>
</reference>
<proteinExistence type="inferred from homology"/>
<name>A0A1A5YHP6_9BACL</name>
<dbReference type="InterPro" id="IPR002314">
    <property type="entry name" value="aa-tRNA-synt_IIb"/>
</dbReference>
<comment type="subunit">
    <text evidence="2 10">Homodimer.</text>
</comment>
<dbReference type="InterPro" id="IPR050062">
    <property type="entry name" value="Pro-tRNA_synthetase"/>
</dbReference>
<dbReference type="InterPro" id="IPR004154">
    <property type="entry name" value="Anticodon-bd"/>
</dbReference>
<dbReference type="OrthoDB" id="9809052at2"/>
<evidence type="ECO:0000256" key="5">
    <source>
        <dbReference type="ARBA" id="ARBA00022741"/>
    </source>
</evidence>
<dbReference type="NCBIfam" id="NF006625">
    <property type="entry name" value="PRK09194.1"/>
    <property type="match status" value="1"/>
</dbReference>
<evidence type="ECO:0000259" key="11">
    <source>
        <dbReference type="PROSITE" id="PS50862"/>
    </source>
</evidence>
<dbReference type="Proteomes" id="UP000092024">
    <property type="component" value="Unassembled WGS sequence"/>
</dbReference>
<comment type="function">
    <text evidence="10">Catalyzes the attachment of proline to tRNA(Pro) in a two-step reaction: proline is first activated by ATP to form Pro-AMP and then transferred to the acceptor end of tRNA(Pro). As ProRS can inadvertently accommodate and process non-cognate amino acids such as alanine and cysteine, to avoid such errors it has two additional distinct editing activities against alanine. One activity is designated as 'pretransfer' editing and involves the tRNA(Pro)-independent hydrolysis of activated Ala-AMP. The other activity is designated 'posttransfer' editing and involves deacylation of mischarged Ala-tRNA(Pro). The misacylated Cys-tRNA(Pro) is not edited by ProRS.</text>
</comment>
<dbReference type="PANTHER" id="PTHR42753:SF2">
    <property type="entry name" value="PROLINE--TRNA LIGASE"/>
    <property type="match status" value="1"/>
</dbReference>
<dbReference type="FunFam" id="3.30.930.10:FF:000015">
    <property type="entry name" value="Proline--tRNA ligase"/>
    <property type="match status" value="1"/>
</dbReference>
<dbReference type="GO" id="GO:0006433">
    <property type="term" value="P:prolyl-tRNA aminoacylation"/>
    <property type="evidence" value="ECO:0007669"/>
    <property type="project" value="UniProtKB-UniRule"/>
</dbReference>
<dbReference type="CDD" id="cd00779">
    <property type="entry name" value="ProRS_core_prok"/>
    <property type="match status" value="1"/>
</dbReference>
<dbReference type="HAMAP" id="MF_01569">
    <property type="entry name" value="Pro_tRNA_synth_type1"/>
    <property type="match status" value="1"/>
</dbReference>
<dbReference type="InterPro" id="IPR045864">
    <property type="entry name" value="aa-tRNA-synth_II/BPL/LPL"/>
</dbReference>
<dbReference type="InterPro" id="IPR033730">
    <property type="entry name" value="ProRS_core_prok"/>
</dbReference>
<keyword evidence="6 10" id="KW-0067">ATP-binding</keyword>
<keyword evidence="13" id="KW-1185">Reference proteome</keyword>
<evidence type="ECO:0000256" key="1">
    <source>
        <dbReference type="ARBA" id="ARBA00004496"/>
    </source>
</evidence>
<dbReference type="NCBIfam" id="TIGR00409">
    <property type="entry name" value="proS_fam_II"/>
    <property type="match status" value="1"/>
</dbReference>
<dbReference type="Pfam" id="PF00587">
    <property type="entry name" value="tRNA-synt_2b"/>
    <property type="match status" value="1"/>
</dbReference>
<organism evidence="12 13">
    <name type="scientific">Paenibacillus oryzae</name>
    <dbReference type="NCBI Taxonomy" id="1844972"/>
    <lineage>
        <taxon>Bacteria</taxon>
        <taxon>Bacillati</taxon>
        <taxon>Bacillota</taxon>
        <taxon>Bacilli</taxon>
        <taxon>Bacillales</taxon>
        <taxon>Paenibacillaceae</taxon>
        <taxon>Paenibacillus</taxon>
    </lineage>
</organism>
<dbReference type="CDD" id="cd00861">
    <property type="entry name" value="ProRS_anticodon_short"/>
    <property type="match status" value="1"/>
</dbReference>